<dbReference type="Proteomes" id="UP000749559">
    <property type="component" value="Unassembled WGS sequence"/>
</dbReference>
<comment type="caution">
    <text evidence="1">The sequence shown here is derived from an EMBL/GenBank/DDBJ whole genome shotgun (WGS) entry which is preliminary data.</text>
</comment>
<evidence type="ECO:0000313" key="2">
    <source>
        <dbReference type="Proteomes" id="UP000749559"/>
    </source>
</evidence>
<proteinExistence type="predicted"/>
<feature type="non-terminal residue" evidence="1">
    <location>
        <position position="252"/>
    </location>
</feature>
<name>A0A8S4NB41_OWEFU</name>
<protein>
    <submittedName>
        <fullName evidence="1">Uncharacterized protein</fullName>
    </submittedName>
</protein>
<accession>A0A8S4NB41</accession>
<reference evidence="1" key="1">
    <citation type="submission" date="2022-03" db="EMBL/GenBank/DDBJ databases">
        <authorList>
            <person name="Martin C."/>
        </authorList>
    </citation>
    <scope>NUCLEOTIDE SEQUENCE</scope>
</reference>
<keyword evidence="2" id="KW-1185">Reference proteome</keyword>
<dbReference type="OrthoDB" id="6157991at2759"/>
<feature type="non-terminal residue" evidence="1">
    <location>
        <position position="1"/>
    </location>
</feature>
<evidence type="ECO:0000313" key="1">
    <source>
        <dbReference type="EMBL" id="CAH1778696.1"/>
    </source>
</evidence>
<dbReference type="EMBL" id="CAIIXF020000003">
    <property type="protein sequence ID" value="CAH1778696.1"/>
    <property type="molecule type" value="Genomic_DNA"/>
</dbReference>
<gene>
    <name evidence="1" type="ORF">OFUS_LOCUS5578</name>
</gene>
<dbReference type="AlphaFoldDB" id="A0A8S4NB41"/>
<organism evidence="1 2">
    <name type="scientific">Owenia fusiformis</name>
    <name type="common">Polychaete worm</name>
    <dbReference type="NCBI Taxonomy" id="6347"/>
    <lineage>
        <taxon>Eukaryota</taxon>
        <taxon>Metazoa</taxon>
        <taxon>Spiralia</taxon>
        <taxon>Lophotrochozoa</taxon>
        <taxon>Annelida</taxon>
        <taxon>Polychaeta</taxon>
        <taxon>Sedentaria</taxon>
        <taxon>Canalipalpata</taxon>
        <taxon>Sabellida</taxon>
        <taxon>Oweniida</taxon>
        <taxon>Oweniidae</taxon>
        <taxon>Owenia</taxon>
    </lineage>
</organism>
<sequence length="252" mass="29915">PLDFMASEEVLSKVNDTIQRLMLINENDKRINSLYSEFAIILDHEMSKTFEQIKTKPKGNNHKFFKKPYWNEELQKQWNMKKESESLWLNCKESAKKRNLKELYCIERRHFDKLHRKYKRNYQQKEQLNLLELSNKANSQDFWKYIGKLGIAQERKQELPWEVTDPEGNNSIRGHQNVLNAWAKTYEQLYSTVINNEEFDEDHYSNIKRAVTQIDQQDSDENNPMNNEITIEEVATAVGRAKLRKAAGVDNI</sequence>